<keyword evidence="5 8" id="KW-0456">Lyase</keyword>
<dbReference type="InterPro" id="IPR045066">
    <property type="entry name" value="Beta_CA_cladeB"/>
</dbReference>
<keyword evidence="4 7" id="KW-0862">Zinc</keyword>
<proteinExistence type="inferred from homology"/>
<name>A0A561Q8B1_9HYPH</name>
<dbReference type="PANTHER" id="PTHR11002:SF76">
    <property type="entry name" value="CARBONIC ANHYDRASE"/>
    <property type="match status" value="1"/>
</dbReference>
<keyword evidence="10" id="KW-1185">Reference proteome</keyword>
<evidence type="ECO:0000256" key="7">
    <source>
        <dbReference type="PIRSR" id="PIRSR601765-1"/>
    </source>
</evidence>
<dbReference type="AlphaFoldDB" id="A0A561Q8B1"/>
<reference evidence="9 10" key="1">
    <citation type="submission" date="2019-06" db="EMBL/GenBank/DDBJ databases">
        <title>Sorghum-associated microbial communities from plants grown in Nebraska, USA.</title>
        <authorList>
            <person name="Schachtman D."/>
        </authorList>
    </citation>
    <scope>NUCLEOTIDE SEQUENCE [LARGE SCALE GENOMIC DNA]</scope>
    <source>
        <strain evidence="9 10">1225</strain>
    </source>
</reference>
<comment type="similarity">
    <text evidence="1 8">Belongs to the beta-class carbonic anhydrase family.</text>
</comment>
<feature type="binding site" evidence="7">
    <location>
        <position position="117"/>
    </location>
    <ligand>
        <name>Zn(2+)</name>
        <dbReference type="ChEBI" id="CHEBI:29105"/>
    </ligand>
</feature>
<evidence type="ECO:0000256" key="6">
    <source>
        <dbReference type="ARBA" id="ARBA00048348"/>
    </source>
</evidence>
<evidence type="ECO:0000256" key="1">
    <source>
        <dbReference type="ARBA" id="ARBA00006217"/>
    </source>
</evidence>
<dbReference type="GO" id="GO:0008270">
    <property type="term" value="F:zinc ion binding"/>
    <property type="evidence" value="ECO:0007669"/>
    <property type="project" value="UniProtKB-UniRule"/>
</dbReference>
<dbReference type="EC" id="4.2.1.1" evidence="2 8"/>
<dbReference type="EMBL" id="VIWP01000013">
    <property type="protein sequence ID" value="TWF46593.1"/>
    <property type="molecule type" value="Genomic_DNA"/>
</dbReference>
<evidence type="ECO:0000256" key="8">
    <source>
        <dbReference type="RuleBase" id="RU003956"/>
    </source>
</evidence>
<comment type="caution">
    <text evidence="9">The sequence shown here is derived from an EMBL/GenBank/DDBJ whole genome shotgun (WGS) entry which is preliminary data.</text>
</comment>
<dbReference type="GO" id="GO:0015976">
    <property type="term" value="P:carbon utilization"/>
    <property type="evidence" value="ECO:0007669"/>
    <property type="project" value="InterPro"/>
</dbReference>
<comment type="cofactor">
    <cofactor evidence="7">
        <name>Zn(2+)</name>
        <dbReference type="ChEBI" id="CHEBI:29105"/>
    </cofactor>
    <text evidence="7">Binds 1 zinc ion per subunit.</text>
</comment>
<sequence length="236" mass="26397">MIFPSRRYNRGRMTDFPDRLLTGYRNFMDGRYSDERERYRVLAEKGQTPHTLIIACCDSRAAPETIFDCGPGELFVVRNIANMVPPYEPDSQFHGTSAALEYAVQVLKIHNIVVMGHGRCGGIQAALDLDMKPLSPGDFIGKWIGLVRPAAEQIQSNDLMTQSERQTALERVSIRNSIANLQTFPFIKAVSEKGDLAVHGAWFDISTGELWVMNDKGDFIRPSLSEETAAEEQASI</sequence>
<dbReference type="SUPFAM" id="SSF53056">
    <property type="entry name" value="beta-carbonic anhydrase, cab"/>
    <property type="match status" value="1"/>
</dbReference>
<comment type="function">
    <text evidence="8">Reversible hydration of carbon dioxide.</text>
</comment>
<dbReference type="PROSITE" id="PS00705">
    <property type="entry name" value="PROK_CO2_ANHYDRASE_2"/>
    <property type="match status" value="1"/>
</dbReference>
<comment type="catalytic activity">
    <reaction evidence="6 8">
        <text>hydrogencarbonate + H(+) = CO2 + H2O</text>
        <dbReference type="Rhea" id="RHEA:10748"/>
        <dbReference type="ChEBI" id="CHEBI:15377"/>
        <dbReference type="ChEBI" id="CHEBI:15378"/>
        <dbReference type="ChEBI" id="CHEBI:16526"/>
        <dbReference type="ChEBI" id="CHEBI:17544"/>
        <dbReference type="EC" id="4.2.1.1"/>
    </reaction>
</comment>
<dbReference type="InterPro" id="IPR036874">
    <property type="entry name" value="Carbonic_anhydrase_sf"/>
</dbReference>
<dbReference type="Proteomes" id="UP000320653">
    <property type="component" value="Unassembled WGS sequence"/>
</dbReference>
<evidence type="ECO:0000256" key="3">
    <source>
        <dbReference type="ARBA" id="ARBA00022723"/>
    </source>
</evidence>
<evidence type="ECO:0000256" key="4">
    <source>
        <dbReference type="ARBA" id="ARBA00022833"/>
    </source>
</evidence>
<evidence type="ECO:0000256" key="2">
    <source>
        <dbReference type="ARBA" id="ARBA00012925"/>
    </source>
</evidence>
<gene>
    <name evidence="9" type="ORF">FHW37_11339</name>
</gene>
<accession>A0A561Q8B1</accession>
<evidence type="ECO:0000313" key="10">
    <source>
        <dbReference type="Proteomes" id="UP000320653"/>
    </source>
</evidence>
<dbReference type="InterPro" id="IPR001765">
    <property type="entry name" value="Carbonic_anhydrase"/>
</dbReference>
<feature type="binding site" evidence="7">
    <location>
        <position position="58"/>
    </location>
    <ligand>
        <name>Zn(2+)</name>
        <dbReference type="ChEBI" id="CHEBI:29105"/>
    </ligand>
</feature>
<feature type="binding site" evidence="7">
    <location>
        <position position="56"/>
    </location>
    <ligand>
        <name>Zn(2+)</name>
        <dbReference type="ChEBI" id="CHEBI:29105"/>
    </ligand>
</feature>
<organism evidence="9 10">
    <name type="scientific">Neorhizobium alkalisoli</name>
    <dbReference type="NCBI Taxonomy" id="528178"/>
    <lineage>
        <taxon>Bacteria</taxon>
        <taxon>Pseudomonadati</taxon>
        <taxon>Pseudomonadota</taxon>
        <taxon>Alphaproteobacteria</taxon>
        <taxon>Hyphomicrobiales</taxon>
        <taxon>Rhizobiaceae</taxon>
        <taxon>Rhizobium/Agrobacterium group</taxon>
        <taxon>Neorhizobium</taxon>
    </lineage>
</organism>
<evidence type="ECO:0000313" key="9">
    <source>
        <dbReference type="EMBL" id="TWF46593.1"/>
    </source>
</evidence>
<dbReference type="PANTHER" id="PTHR11002">
    <property type="entry name" value="CARBONIC ANHYDRASE"/>
    <property type="match status" value="1"/>
</dbReference>
<dbReference type="GO" id="GO:0004089">
    <property type="term" value="F:carbonate dehydratase activity"/>
    <property type="evidence" value="ECO:0007669"/>
    <property type="project" value="UniProtKB-UniRule"/>
</dbReference>
<keyword evidence="3 7" id="KW-0479">Metal-binding</keyword>
<dbReference type="Pfam" id="PF00484">
    <property type="entry name" value="Pro_CA"/>
    <property type="match status" value="1"/>
</dbReference>
<feature type="binding site" evidence="7">
    <location>
        <position position="120"/>
    </location>
    <ligand>
        <name>Zn(2+)</name>
        <dbReference type="ChEBI" id="CHEBI:29105"/>
    </ligand>
</feature>
<dbReference type="SMART" id="SM00947">
    <property type="entry name" value="Pro_CA"/>
    <property type="match status" value="1"/>
</dbReference>
<dbReference type="CDD" id="cd00884">
    <property type="entry name" value="beta_CA_cladeB"/>
    <property type="match status" value="1"/>
</dbReference>
<dbReference type="Gene3D" id="3.40.1050.10">
    <property type="entry name" value="Carbonic anhydrase"/>
    <property type="match status" value="1"/>
</dbReference>
<evidence type="ECO:0000256" key="5">
    <source>
        <dbReference type="ARBA" id="ARBA00023239"/>
    </source>
</evidence>
<protein>
    <recommendedName>
        <fullName evidence="2 8">Carbonic anhydrase</fullName>
        <ecNumber evidence="2 8">4.2.1.1</ecNumber>
    </recommendedName>
    <alternativeName>
        <fullName evidence="8">Carbonate dehydratase</fullName>
    </alternativeName>
</protein>
<dbReference type="InterPro" id="IPR015892">
    <property type="entry name" value="Carbonic_anhydrase_CS"/>
</dbReference>